<organism evidence="1 2">
    <name type="scientific">Streptococcus didelphis</name>
    <dbReference type="NCBI Taxonomy" id="102886"/>
    <lineage>
        <taxon>Bacteria</taxon>
        <taxon>Bacillati</taxon>
        <taxon>Bacillota</taxon>
        <taxon>Bacilli</taxon>
        <taxon>Lactobacillales</taxon>
        <taxon>Streptococcaceae</taxon>
        <taxon>Streptococcus</taxon>
    </lineage>
</organism>
<reference evidence="2" key="1">
    <citation type="submission" date="2022-10" db="EMBL/GenBank/DDBJ databases">
        <title>Streptococcus didelphis as causative of fatal infections in opossums (Didelphis albiventris).</title>
        <authorList>
            <person name="Breyer G.M."/>
            <person name="Da Silva M.E.R.J."/>
            <person name="Siqueira F.M."/>
        </authorList>
    </citation>
    <scope>NUCLEOTIDE SEQUENCE [LARGE SCALE GENOMIC DNA]</scope>
    <source>
        <strain evidence="2">LBVP101/21</strain>
    </source>
</reference>
<dbReference type="Proteomes" id="UP001238096">
    <property type="component" value="Chromosome"/>
</dbReference>
<evidence type="ECO:0000313" key="1">
    <source>
        <dbReference type="EMBL" id="WMB27850.1"/>
    </source>
</evidence>
<sequence>MAKVLVKKRWLDLPVTDDKLSELGLKEISLNDLITPVVKFFDKTYENVALTLAEVNELYSICQSSQVTEKQFEAFNYCYGLKKYYLLENVTFYKSKEDYVNIIFENDDCLKVADNGIVLEII</sequence>
<protein>
    <submittedName>
        <fullName evidence="1">Uncharacterized protein</fullName>
    </submittedName>
</protein>
<keyword evidence="2" id="KW-1185">Reference proteome</keyword>
<dbReference type="EMBL" id="CP110509">
    <property type="protein sequence ID" value="WMB27850.1"/>
    <property type="molecule type" value="Genomic_DNA"/>
</dbReference>
<dbReference type="RefSeq" id="WP_018367128.1">
    <property type="nucleotide sequence ID" value="NZ_CP104407.1"/>
</dbReference>
<evidence type="ECO:0000313" key="2">
    <source>
        <dbReference type="Proteomes" id="UP001238096"/>
    </source>
</evidence>
<name>A0ABY9LG74_9STRE</name>
<proteinExistence type="predicted"/>
<accession>A0ABY9LG74</accession>
<gene>
    <name evidence="1" type="ORF">N1496_07290</name>
</gene>